<keyword evidence="1" id="KW-0456">Lyase</keyword>
<comment type="caution">
    <text evidence="3">The sequence shown here is derived from an EMBL/GenBank/DDBJ whole genome shotgun (WGS) entry which is preliminary data.</text>
</comment>
<accession>A0A5J5GGD2</accession>
<dbReference type="PANTHER" id="PTHR21240">
    <property type="entry name" value="2-AMINO-3-CARBOXYLMUCONATE-6-SEMIALDEHYDE DECARBOXYLASE"/>
    <property type="match status" value="1"/>
</dbReference>
<dbReference type="Pfam" id="PF04909">
    <property type="entry name" value="Amidohydro_2"/>
    <property type="match status" value="1"/>
</dbReference>
<dbReference type="Gene3D" id="3.20.20.140">
    <property type="entry name" value="Metal-dependent hydrolases"/>
    <property type="match status" value="1"/>
</dbReference>
<keyword evidence="3" id="KW-0378">Hydrolase</keyword>
<dbReference type="Proteomes" id="UP000326554">
    <property type="component" value="Unassembled WGS sequence"/>
</dbReference>
<dbReference type="PANTHER" id="PTHR21240:SF30">
    <property type="entry name" value="AMIDOHYDROLASE-RELATED DOMAIN-CONTAINING PROTEIN-RELATED"/>
    <property type="match status" value="1"/>
</dbReference>
<name>A0A5J5GGD2_9RHOB</name>
<keyword evidence="4" id="KW-1185">Reference proteome</keyword>
<reference evidence="3 4" key="1">
    <citation type="submission" date="2019-09" db="EMBL/GenBank/DDBJ databases">
        <authorList>
            <person name="Park J.-S."/>
            <person name="Choi H.-J."/>
        </authorList>
    </citation>
    <scope>NUCLEOTIDE SEQUENCE [LARGE SCALE GENOMIC DNA]</scope>
    <source>
        <strain evidence="3 4">176SS1-4</strain>
    </source>
</reference>
<dbReference type="GO" id="GO:0016787">
    <property type="term" value="F:hydrolase activity"/>
    <property type="evidence" value="ECO:0007669"/>
    <property type="project" value="UniProtKB-KW"/>
</dbReference>
<evidence type="ECO:0000313" key="4">
    <source>
        <dbReference type="Proteomes" id="UP000326554"/>
    </source>
</evidence>
<protein>
    <submittedName>
        <fullName evidence="3">Amidohydrolase</fullName>
    </submittedName>
</protein>
<evidence type="ECO:0000259" key="2">
    <source>
        <dbReference type="Pfam" id="PF04909"/>
    </source>
</evidence>
<sequence length="318" mass="35159">MAGTPEFIAIEEHFMEPSLAQYLGKAASPPAAVSEKLYDFFERRIPEMDAAGVTKQVLSHQSPGSQRLADDVAEEACRNVNDALADVIAQAPDRFDGFAMLPTNLPEAAADELTRAVEEKGLKGAMVHGLNHGEFLDAERYRPIFARAEALDVPIYIHPSLPDKTVTERYYAPFDQTHHAMTRAGWGFGVEAGTQAVRLILSGIFDEHPNLKIVLGHLGEAIPYLLVRMDEAFSRDGNRPVNFAEVFRRNFWVTTSGFFSDSALRCCLDELGPDRILFAVDYPYVGSKPGVDWLKAYPMDEAEKAKIASGNAKDLLKL</sequence>
<dbReference type="GO" id="GO:0016831">
    <property type="term" value="F:carboxy-lyase activity"/>
    <property type="evidence" value="ECO:0007669"/>
    <property type="project" value="InterPro"/>
</dbReference>
<dbReference type="InterPro" id="IPR032465">
    <property type="entry name" value="ACMSD"/>
</dbReference>
<dbReference type="GO" id="GO:0019748">
    <property type="term" value="P:secondary metabolic process"/>
    <property type="evidence" value="ECO:0007669"/>
    <property type="project" value="TreeGrafter"/>
</dbReference>
<dbReference type="EMBL" id="VYQE01000004">
    <property type="protein sequence ID" value="KAA9006788.1"/>
    <property type="molecule type" value="Genomic_DNA"/>
</dbReference>
<dbReference type="InterPro" id="IPR032466">
    <property type="entry name" value="Metal_Hydrolase"/>
</dbReference>
<gene>
    <name evidence="3" type="ORF">F3S47_13495</name>
</gene>
<dbReference type="SUPFAM" id="SSF51556">
    <property type="entry name" value="Metallo-dependent hydrolases"/>
    <property type="match status" value="1"/>
</dbReference>
<evidence type="ECO:0000313" key="3">
    <source>
        <dbReference type="EMBL" id="KAA9006788.1"/>
    </source>
</evidence>
<proteinExistence type="predicted"/>
<dbReference type="InterPro" id="IPR006680">
    <property type="entry name" value="Amidohydro-rel"/>
</dbReference>
<dbReference type="GO" id="GO:0005829">
    <property type="term" value="C:cytosol"/>
    <property type="evidence" value="ECO:0007669"/>
    <property type="project" value="TreeGrafter"/>
</dbReference>
<dbReference type="AlphaFoldDB" id="A0A5J5GGD2"/>
<evidence type="ECO:0000256" key="1">
    <source>
        <dbReference type="ARBA" id="ARBA00023239"/>
    </source>
</evidence>
<dbReference type="RefSeq" id="WP_150445806.1">
    <property type="nucleotide sequence ID" value="NZ_VYQE01000004.1"/>
</dbReference>
<feature type="domain" description="Amidohydrolase-related" evidence="2">
    <location>
        <begin position="40"/>
        <end position="318"/>
    </location>
</feature>
<organism evidence="3 4">
    <name type="scientific">Histidinibacterium aquaticum</name>
    <dbReference type="NCBI Taxonomy" id="2613962"/>
    <lineage>
        <taxon>Bacteria</taxon>
        <taxon>Pseudomonadati</taxon>
        <taxon>Pseudomonadota</taxon>
        <taxon>Alphaproteobacteria</taxon>
        <taxon>Rhodobacterales</taxon>
        <taxon>Paracoccaceae</taxon>
        <taxon>Histidinibacterium</taxon>
    </lineage>
</organism>